<evidence type="ECO:0000313" key="1">
    <source>
        <dbReference type="EMBL" id="CAB4290307.1"/>
    </source>
</evidence>
<accession>A0A6J5VRL9</accession>
<proteinExistence type="predicted"/>
<reference evidence="1 2" key="1">
    <citation type="submission" date="2020-05" db="EMBL/GenBank/DDBJ databases">
        <authorList>
            <person name="Campoy J."/>
            <person name="Schneeberger K."/>
            <person name="Spophaly S."/>
        </authorList>
    </citation>
    <scope>NUCLEOTIDE SEQUENCE [LARGE SCALE GENOMIC DNA]</scope>
    <source>
        <strain evidence="1">PruArmRojPasFocal</strain>
    </source>
</reference>
<dbReference type="Proteomes" id="UP000507222">
    <property type="component" value="Unassembled WGS sequence"/>
</dbReference>
<evidence type="ECO:0000313" key="2">
    <source>
        <dbReference type="Proteomes" id="UP000507222"/>
    </source>
</evidence>
<sequence>MERDLITPTFKLKRPHLLKYYKINCTVKQRKQGYDSNVESQKLLEKIFLPQFPKDVIADSGQVLPTKTLDSDPCESV</sequence>
<gene>
    <name evidence="1" type="ORF">CURHAP_LOCUS50240</name>
</gene>
<dbReference type="EMBL" id="CAEKDK010000008">
    <property type="protein sequence ID" value="CAB4290307.1"/>
    <property type="molecule type" value="Genomic_DNA"/>
</dbReference>
<dbReference type="AlphaFoldDB" id="A0A6J5VRL9"/>
<name>A0A6J5VRL9_PRUAR</name>
<organism evidence="1 2">
    <name type="scientific">Prunus armeniaca</name>
    <name type="common">Apricot</name>
    <name type="synonym">Armeniaca vulgaris</name>
    <dbReference type="NCBI Taxonomy" id="36596"/>
    <lineage>
        <taxon>Eukaryota</taxon>
        <taxon>Viridiplantae</taxon>
        <taxon>Streptophyta</taxon>
        <taxon>Embryophyta</taxon>
        <taxon>Tracheophyta</taxon>
        <taxon>Spermatophyta</taxon>
        <taxon>Magnoliopsida</taxon>
        <taxon>eudicotyledons</taxon>
        <taxon>Gunneridae</taxon>
        <taxon>Pentapetalae</taxon>
        <taxon>rosids</taxon>
        <taxon>fabids</taxon>
        <taxon>Rosales</taxon>
        <taxon>Rosaceae</taxon>
        <taxon>Amygdaloideae</taxon>
        <taxon>Amygdaleae</taxon>
        <taxon>Prunus</taxon>
    </lineage>
</organism>
<protein>
    <submittedName>
        <fullName evidence="1">Uncharacterized protein</fullName>
    </submittedName>
</protein>